<protein>
    <recommendedName>
        <fullName evidence="2 7">Vacuolar protein-sorting-associated protein 36</fullName>
    </recommendedName>
    <alternativeName>
        <fullName evidence="6 7">ESCRT-II complex subunit VPS36</fullName>
    </alternativeName>
</protein>
<dbReference type="PROSITE" id="PS51495">
    <property type="entry name" value="GLUE"/>
    <property type="match status" value="1"/>
</dbReference>
<evidence type="ECO:0000256" key="4">
    <source>
        <dbReference type="ARBA" id="ARBA00022490"/>
    </source>
</evidence>
<dbReference type="SUPFAM" id="SSF50729">
    <property type="entry name" value="PH domain-like"/>
    <property type="match status" value="1"/>
</dbReference>
<dbReference type="GO" id="GO:0032266">
    <property type="term" value="F:phosphatidylinositol-3-phosphate binding"/>
    <property type="evidence" value="ECO:0007669"/>
    <property type="project" value="UniProtKB-UniRule"/>
</dbReference>
<evidence type="ECO:0000313" key="11">
    <source>
        <dbReference type="WBParaSite" id="L893_g12802.t1"/>
    </source>
</evidence>
<dbReference type="PANTHER" id="PTHR13128:SF12">
    <property type="entry name" value="VACUOLAR PROTEIN-SORTING-ASSOCIATED PROTEIN 36"/>
    <property type="match status" value="1"/>
</dbReference>
<dbReference type="PANTHER" id="PTHR13128">
    <property type="entry name" value="VACUOLAR PROTEIN-SORTING-ASSOCIATED PROTEIN 36"/>
    <property type="match status" value="1"/>
</dbReference>
<dbReference type="GO" id="GO:0043328">
    <property type="term" value="P:protein transport to vacuole involved in ubiquitin-dependent protein catabolic process via the multivesicular body sorting pathway"/>
    <property type="evidence" value="ECO:0007669"/>
    <property type="project" value="UniProtKB-UniRule"/>
</dbReference>
<dbReference type="SUPFAM" id="SSF46785">
    <property type="entry name" value="Winged helix' DNA-binding domain"/>
    <property type="match status" value="2"/>
</dbReference>
<dbReference type="GO" id="GO:0043130">
    <property type="term" value="F:ubiquitin binding"/>
    <property type="evidence" value="ECO:0007669"/>
    <property type="project" value="UniProtKB-UniRule"/>
</dbReference>
<evidence type="ECO:0000259" key="9">
    <source>
        <dbReference type="PROSITE" id="PS51495"/>
    </source>
</evidence>
<dbReference type="WBParaSite" id="L893_g12802.t1">
    <property type="protein sequence ID" value="L893_g12802.t1"/>
    <property type="gene ID" value="L893_g12802"/>
</dbReference>
<comment type="function">
    <text evidence="7">Component of the ESCRT-II complex (endosomal sorting complex required for transport II), which is required for multivesicular body (MVB) formation and sorting of endosomal cargo proteins into MVBs.</text>
</comment>
<comment type="subunit">
    <text evidence="7">Component of the endosomal sorting complex required for transport II (ESCRT-II).</text>
</comment>
<evidence type="ECO:0000256" key="3">
    <source>
        <dbReference type="ARBA" id="ARBA00022448"/>
    </source>
</evidence>
<comment type="subcellular location">
    <subcellularLocation>
        <location evidence="7">Cytoplasm</location>
    </subcellularLocation>
    <subcellularLocation>
        <location evidence="7">Endosome</location>
    </subcellularLocation>
</comment>
<comment type="similarity">
    <text evidence="1 7">Belongs to the VPS36 family.</text>
</comment>
<keyword evidence="7" id="KW-0967">Endosome</keyword>
<dbReference type="FunFam" id="2.30.29.30:FF:000600">
    <property type="entry name" value="CRE-TAG-318 protein"/>
    <property type="match status" value="1"/>
</dbReference>
<accession>A0A1I7Y5F6</accession>
<sequence>MKQMRKGALELENHAMPIDLPQPTKDRTSPRRMEEAQARADVPRGGVRRRQLVVPHGFAVSSPSQTDGGDSSRAPIRPIALEFGPCRWMGAAVLSPFHHLLCVVLWLQASNVYFMQFRAEVPIFRQGFDAKLDPLNPCTRDEDPENPKNYELEGDCELVKLTHKMDRVTWYTPGESMEDLLCQAGNVGIYDGDLKHSAFEQGTASLTLQRLIWADSSDPDCRLILHHSFVKKLEKHNKSMFSRGGKIIVHLHPPARGRANNGPVTHSPYNSVRFVFRNGGEDDFFRKYNEALARETWKRNSSSSSSGGSRNSHAPLAARGIGIAGIEKKLADHNNKTHENISQAFEDMSKLMEYARDMVGLSKSITEKLRMKRGEITDDETILFKQYLLSLGVSDPVTKSTFGSGAKYFEKLANEITAVLEKPLNECGGMMTLPDAYCRINRARGMELISPEDLLNACEKLDTIQSPLSLHRFDTGVMVVQLRSRSVEKTVDETFDFVKANGYVTPSQFASHIGITVILARERLLAAEAQAKLCRDDSVGGLIFYPNRFVLQEAN</sequence>
<evidence type="ECO:0000256" key="6">
    <source>
        <dbReference type="ARBA" id="ARBA00030114"/>
    </source>
</evidence>
<feature type="domain" description="GLUE N-terminal" evidence="9">
    <location>
        <begin position="165"/>
        <end position="304"/>
    </location>
</feature>
<evidence type="ECO:0000256" key="7">
    <source>
        <dbReference type="RuleBase" id="RU367095"/>
    </source>
</evidence>
<dbReference type="Pfam" id="PF04157">
    <property type="entry name" value="EAP30"/>
    <property type="match status" value="1"/>
</dbReference>
<dbReference type="InterPro" id="IPR021648">
    <property type="entry name" value="GLUE_dom"/>
</dbReference>
<feature type="region of interest" description="Disordered" evidence="8">
    <location>
        <begin position="296"/>
        <end position="315"/>
    </location>
</feature>
<feature type="compositionally biased region" description="Basic and acidic residues" evidence="8">
    <location>
        <begin position="24"/>
        <end position="42"/>
    </location>
</feature>
<keyword evidence="5 7" id="KW-0653">Protein transport</keyword>
<dbReference type="GO" id="GO:0031902">
    <property type="term" value="C:late endosome membrane"/>
    <property type="evidence" value="ECO:0007669"/>
    <property type="project" value="UniProtKB-UniRule"/>
</dbReference>
<reference evidence="11" key="1">
    <citation type="submission" date="2016-11" db="UniProtKB">
        <authorList>
            <consortium name="WormBaseParasite"/>
        </authorList>
    </citation>
    <scope>IDENTIFICATION</scope>
</reference>
<dbReference type="Pfam" id="PF11605">
    <property type="entry name" value="Vps36_ESCRT-II"/>
    <property type="match status" value="1"/>
</dbReference>
<evidence type="ECO:0000256" key="5">
    <source>
        <dbReference type="ARBA" id="ARBA00022927"/>
    </source>
</evidence>
<dbReference type="FunFam" id="1.10.10.10:FF:000416">
    <property type="entry name" value="Vacuolar protein-sorting-associated protein 36"/>
    <property type="match status" value="1"/>
</dbReference>
<dbReference type="Gene3D" id="2.30.29.30">
    <property type="entry name" value="Pleckstrin-homology domain (PH domain)/Phosphotyrosine-binding domain (PTB)"/>
    <property type="match status" value="1"/>
</dbReference>
<evidence type="ECO:0000313" key="10">
    <source>
        <dbReference type="Proteomes" id="UP000095287"/>
    </source>
</evidence>
<evidence type="ECO:0000256" key="1">
    <source>
        <dbReference type="ARBA" id="ARBA00009697"/>
    </source>
</evidence>
<dbReference type="InterPro" id="IPR037855">
    <property type="entry name" value="Vps36"/>
</dbReference>
<proteinExistence type="inferred from homology"/>
<evidence type="ECO:0000256" key="8">
    <source>
        <dbReference type="SAM" id="MobiDB-lite"/>
    </source>
</evidence>
<keyword evidence="3 7" id="KW-0813">Transport</keyword>
<feature type="compositionally biased region" description="Low complexity" evidence="8">
    <location>
        <begin position="299"/>
        <end position="312"/>
    </location>
</feature>
<dbReference type="AlphaFoldDB" id="A0A1I7Y5F6"/>
<dbReference type="Proteomes" id="UP000095287">
    <property type="component" value="Unplaced"/>
</dbReference>
<name>A0A1I7Y5F6_9BILA</name>
<dbReference type="Gene3D" id="6.10.140.260">
    <property type="match status" value="1"/>
</dbReference>
<dbReference type="InterPro" id="IPR036390">
    <property type="entry name" value="WH_DNA-bd_sf"/>
</dbReference>
<feature type="region of interest" description="Disordered" evidence="8">
    <location>
        <begin position="1"/>
        <end position="44"/>
    </location>
</feature>
<dbReference type="InterPro" id="IPR040608">
    <property type="entry name" value="Snf8/Vps36"/>
</dbReference>
<dbReference type="InterPro" id="IPR011993">
    <property type="entry name" value="PH-like_dom_sf"/>
</dbReference>
<dbReference type="Gene3D" id="1.10.10.10">
    <property type="entry name" value="Winged helix-like DNA-binding domain superfamily/Winged helix DNA-binding domain"/>
    <property type="match status" value="2"/>
</dbReference>
<keyword evidence="10" id="KW-1185">Reference proteome</keyword>
<organism evidence="10 11">
    <name type="scientific">Steinernema glaseri</name>
    <dbReference type="NCBI Taxonomy" id="37863"/>
    <lineage>
        <taxon>Eukaryota</taxon>
        <taxon>Metazoa</taxon>
        <taxon>Ecdysozoa</taxon>
        <taxon>Nematoda</taxon>
        <taxon>Chromadorea</taxon>
        <taxon>Rhabditida</taxon>
        <taxon>Tylenchina</taxon>
        <taxon>Panagrolaimomorpha</taxon>
        <taxon>Strongyloidoidea</taxon>
        <taxon>Steinernematidae</taxon>
        <taxon>Steinernema</taxon>
    </lineage>
</organism>
<dbReference type="GO" id="GO:0000814">
    <property type="term" value="C:ESCRT II complex"/>
    <property type="evidence" value="ECO:0007669"/>
    <property type="project" value="UniProtKB-UniRule"/>
</dbReference>
<evidence type="ECO:0000256" key="2">
    <source>
        <dbReference type="ARBA" id="ARBA00017953"/>
    </source>
</evidence>
<keyword evidence="4 7" id="KW-0963">Cytoplasm</keyword>
<dbReference type="InterPro" id="IPR036388">
    <property type="entry name" value="WH-like_DNA-bd_sf"/>
</dbReference>